<name>A0A812J139_SYMPI</name>
<evidence type="ECO:0000313" key="3">
    <source>
        <dbReference type="Proteomes" id="UP000649617"/>
    </source>
</evidence>
<keyword evidence="3" id="KW-1185">Reference proteome</keyword>
<feature type="signal peptide" evidence="1">
    <location>
        <begin position="1"/>
        <end position="19"/>
    </location>
</feature>
<dbReference type="EMBL" id="CAJNIZ010001561">
    <property type="protein sequence ID" value="CAE7194168.1"/>
    <property type="molecule type" value="Genomic_DNA"/>
</dbReference>
<dbReference type="Proteomes" id="UP000649617">
    <property type="component" value="Unassembled WGS sequence"/>
</dbReference>
<organism evidence="2 3">
    <name type="scientific">Symbiodinium pilosum</name>
    <name type="common">Dinoflagellate</name>
    <dbReference type="NCBI Taxonomy" id="2952"/>
    <lineage>
        <taxon>Eukaryota</taxon>
        <taxon>Sar</taxon>
        <taxon>Alveolata</taxon>
        <taxon>Dinophyceae</taxon>
        <taxon>Suessiales</taxon>
        <taxon>Symbiodiniaceae</taxon>
        <taxon>Symbiodinium</taxon>
    </lineage>
</organism>
<evidence type="ECO:0000256" key="1">
    <source>
        <dbReference type="SAM" id="SignalP"/>
    </source>
</evidence>
<feature type="non-terminal residue" evidence="2">
    <location>
        <position position="1"/>
    </location>
</feature>
<gene>
    <name evidence="2" type="ORF">SPIL2461_LOCUS1598</name>
</gene>
<keyword evidence="1" id="KW-0732">Signal</keyword>
<sequence length="408" mass="45245">MASWSWARVLALYVTCTSAAFGTGRIHGQLSSAPIAGLADLELPRAEEASSLLQMRNAANQTRETSGPSECWATLAKHQERSGFLEVLKPLTPELDALWQKRLELARKTPPKRTLVIFAGHFIPPGSDKEKIYMENLRYFLKYGACHDKFVTTLVVVGRKANVSALIEANLHVTWLQRSPYCYDFEAYKVGLKHIGAKRLRNYDHFVFLNCGLAGPFLPSAALAEPIHWSRYFTSHITSKVKLVGLSFNFVALPPMYSHNTRVPHVMSMILATDHAGLKVLIRHMEHGLNIDMFSGPAIDDLNATVDWPTRQIQCRVANPSRGDFVKMSPHGFINNLEVALSQSMFDSGYSIAAVSRADFGTEISSRYGPEKSHGDLLLPGAYLNNSTIGPFDAIFVKTSRLGLATPQ</sequence>
<comment type="caution">
    <text evidence="2">The sequence shown here is derived from an EMBL/GenBank/DDBJ whole genome shotgun (WGS) entry which is preliminary data.</text>
</comment>
<feature type="chain" id="PRO_5032935252" evidence="1">
    <location>
        <begin position="20"/>
        <end position="408"/>
    </location>
</feature>
<evidence type="ECO:0000313" key="2">
    <source>
        <dbReference type="EMBL" id="CAE7194168.1"/>
    </source>
</evidence>
<reference evidence="2" key="1">
    <citation type="submission" date="2021-02" db="EMBL/GenBank/DDBJ databases">
        <authorList>
            <person name="Dougan E. K."/>
            <person name="Rhodes N."/>
            <person name="Thang M."/>
            <person name="Chan C."/>
        </authorList>
    </citation>
    <scope>NUCLEOTIDE SEQUENCE</scope>
</reference>
<dbReference type="AlphaFoldDB" id="A0A812J139"/>
<dbReference type="OrthoDB" id="416444at2759"/>
<proteinExistence type="predicted"/>
<accession>A0A812J139</accession>
<protein>
    <submittedName>
        <fullName evidence="2">Uncharacterized protein</fullName>
    </submittedName>
</protein>